<dbReference type="AlphaFoldDB" id="A0A5J4WDV5"/>
<comment type="caution">
    <text evidence="1">The sequence shown here is derived from an EMBL/GenBank/DDBJ whole genome shotgun (WGS) entry which is preliminary data.</text>
</comment>
<proteinExistence type="predicted"/>
<evidence type="ECO:0000313" key="2">
    <source>
        <dbReference type="Proteomes" id="UP000324800"/>
    </source>
</evidence>
<gene>
    <name evidence="1" type="ORF">EZS28_011595</name>
</gene>
<accession>A0A5J4WDV5</accession>
<dbReference type="Proteomes" id="UP000324800">
    <property type="component" value="Unassembled WGS sequence"/>
</dbReference>
<evidence type="ECO:0000313" key="1">
    <source>
        <dbReference type="EMBL" id="KAA6392876.1"/>
    </source>
</evidence>
<sequence>MCVRQLQIIDTNLYKKIHGTEGQDWTEKYKTRKVDGQMDRWTASLANSAQISAIMRFAKFGHFSIHICFGHWDEGEQKNGVVMGQGSSGEILPSRIYSSNGSIH</sequence>
<dbReference type="EMBL" id="SNRW01002408">
    <property type="protein sequence ID" value="KAA6392876.1"/>
    <property type="molecule type" value="Genomic_DNA"/>
</dbReference>
<organism evidence="1 2">
    <name type="scientific">Streblomastix strix</name>
    <dbReference type="NCBI Taxonomy" id="222440"/>
    <lineage>
        <taxon>Eukaryota</taxon>
        <taxon>Metamonada</taxon>
        <taxon>Preaxostyla</taxon>
        <taxon>Oxymonadida</taxon>
        <taxon>Streblomastigidae</taxon>
        <taxon>Streblomastix</taxon>
    </lineage>
</organism>
<name>A0A5J4WDV5_9EUKA</name>
<reference evidence="1 2" key="1">
    <citation type="submission" date="2019-03" db="EMBL/GenBank/DDBJ databases">
        <title>Single cell metagenomics reveals metabolic interactions within the superorganism composed of flagellate Streblomastix strix and complex community of Bacteroidetes bacteria on its surface.</title>
        <authorList>
            <person name="Treitli S.C."/>
            <person name="Kolisko M."/>
            <person name="Husnik F."/>
            <person name="Keeling P."/>
            <person name="Hampl V."/>
        </authorList>
    </citation>
    <scope>NUCLEOTIDE SEQUENCE [LARGE SCALE GENOMIC DNA]</scope>
    <source>
        <strain evidence="1">ST1C</strain>
    </source>
</reference>
<protein>
    <submittedName>
        <fullName evidence="1">Uncharacterized protein</fullName>
    </submittedName>
</protein>